<dbReference type="SMART" id="SM00336">
    <property type="entry name" value="BBOX"/>
    <property type="match status" value="2"/>
</dbReference>
<dbReference type="CDD" id="cd19809">
    <property type="entry name" value="Bbox1_TRIM45_C-X"/>
    <property type="match status" value="1"/>
</dbReference>
<dbReference type="InterPro" id="IPR047153">
    <property type="entry name" value="TRIM45/56/19-like"/>
</dbReference>
<evidence type="ECO:0000256" key="5">
    <source>
        <dbReference type="SAM" id="MobiDB-lite"/>
    </source>
</evidence>
<dbReference type="PROSITE" id="PS00518">
    <property type="entry name" value="ZF_RING_1"/>
    <property type="match status" value="1"/>
</dbReference>
<dbReference type="InterPro" id="IPR013083">
    <property type="entry name" value="Znf_RING/FYVE/PHD"/>
</dbReference>
<dbReference type="CDD" id="cd19785">
    <property type="entry name" value="Bbox2_TRIM45_C-X"/>
    <property type="match status" value="1"/>
</dbReference>
<dbReference type="Pfam" id="PF00097">
    <property type="entry name" value="zf-C3HC4"/>
    <property type="match status" value="1"/>
</dbReference>
<reference evidence="9" key="1">
    <citation type="submission" date="2025-08" db="UniProtKB">
        <authorList>
            <consortium name="RefSeq"/>
        </authorList>
    </citation>
    <scope>IDENTIFICATION</scope>
    <source>
        <tissue evidence="9">Testes</tissue>
    </source>
</reference>
<dbReference type="Proteomes" id="UP000694865">
    <property type="component" value="Unplaced"/>
</dbReference>
<dbReference type="InterPro" id="IPR017907">
    <property type="entry name" value="Znf_RING_CS"/>
</dbReference>
<proteinExistence type="predicted"/>
<feature type="domain" description="RING-type" evidence="6">
    <location>
        <begin position="16"/>
        <end position="83"/>
    </location>
</feature>
<dbReference type="SUPFAM" id="SSF57850">
    <property type="entry name" value="RING/U-box"/>
    <property type="match status" value="1"/>
</dbReference>
<evidence type="ECO:0000256" key="2">
    <source>
        <dbReference type="ARBA" id="ARBA00022771"/>
    </source>
</evidence>
<dbReference type="SMART" id="SM00502">
    <property type="entry name" value="BBC"/>
    <property type="match status" value="1"/>
</dbReference>
<dbReference type="Pfam" id="PF00643">
    <property type="entry name" value="zf-B_box"/>
    <property type="match status" value="1"/>
</dbReference>
<evidence type="ECO:0000256" key="3">
    <source>
        <dbReference type="ARBA" id="ARBA00022833"/>
    </source>
</evidence>
<protein>
    <submittedName>
        <fullName evidence="9">Tripartite motif-containing protein 45-like</fullName>
    </submittedName>
</protein>
<organism evidence="8 9">
    <name type="scientific">Saccoglossus kowalevskii</name>
    <name type="common">Acorn worm</name>
    <dbReference type="NCBI Taxonomy" id="10224"/>
    <lineage>
        <taxon>Eukaryota</taxon>
        <taxon>Metazoa</taxon>
        <taxon>Hemichordata</taxon>
        <taxon>Enteropneusta</taxon>
        <taxon>Harrimaniidae</taxon>
        <taxon>Saccoglossus</taxon>
    </lineage>
</organism>
<keyword evidence="2 4" id="KW-0863">Zinc-finger</keyword>
<dbReference type="InterPro" id="IPR018957">
    <property type="entry name" value="Znf_C3HC4_RING-type"/>
</dbReference>
<dbReference type="InterPro" id="IPR000315">
    <property type="entry name" value="Znf_B-box"/>
</dbReference>
<dbReference type="InterPro" id="IPR003649">
    <property type="entry name" value="Bbox_C"/>
</dbReference>
<evidence type="ECO:0000259" key="7">
    <source>
        <dbReference type="PROSITE" id="PS50119"/>
    </source>
</evidence>
<sequence>MNGYASSTDFGLKIVCVVCDKKLREPRVLSCLHTFCIDCIRSFEPYAVNSPDDGADSRSSLSSGGSSGTNRGKSVVILCPECDTEVSLPSDGIEALPSNFIAQKFLLLASLNQESAKLQCDLCADSSSAGSRCEECSIYMCGFCVQAHKRQRKTSSHTVISLEEARKKGLNNVHRPIFCRTHSNEEVQMFCENCDETVCRDCCLVEHRNHRCEFIDNVLSSKKQIIHNLLSQTKPHIDVLEVAIEGVESMQVAVTEKCDEITNDISMFIDSYIKALEKHKNNLLSKVDEMESEKHKILNLQSIQLKQMLDDFKSSCSFVTDVLEEGSGAEILSVRKLLLNRLRELNSYKYKCEPKTNSFIKFLSSENAGSVDGYKMIGHVTSTEDQQFKCIVKGE</sequence>
<feature type="non-terminal residue" evidence="9">
    <location>
        <position position="395"/>
    </location>
</feature>
<evidence type="ECO:0000256" key="4">
    <source>
        <dbReference type="PROSITE-ProRule" id="PRU00024"/>
    </source>
</evidence>
<dbReference type="SUPFAM" id="SSF57845">
    <property type="entry name" value="B-box zinc-binding domain"/>
    <property type="match status" value="1"/>
</dbReference>
<name>A0ABM0GPC8_SACKO</name>
<evidence type="ECO:0000313" key="8">
    <source>
        <dbReference type="Proteomes" id="UP000694865"/>
    </source>
</evidence>
<evidence type="ECO:0000256" key="1">
    <source>
        <dbReference type="ARBA" id="ARBA00022723"/>
    </source>
</evidence>
<dbReference type="RefSeq" id="XP_002734361.1">
    <property type="nucleotide sequence ID" value="XM_002734315.1"/>
</dbReference>
<accession>A0ABM0GPC8</accession>
<dbReference type="PROSITE" id="PS50089">
    <property type="entry name" value="ZF_RING_2"/>
    <property type="match status" value="1"/>
</dbReference>
<dbReference type="PANTHER" id="PTHR25462">
    <property type="entry name" value="BONUS, ISOFORM C-RELATED"/>
    <property type="match status" value="1"/>
</dbReference>
<feature type="region of interest" description="Disordered" evidence="5">
    <location>
        <begin position="51"/>
        <end position="70"/>
    </location>
</feature>
<dbReference type="GeneID" id="100378116"/>
<keyword evidence="1" id="KW-0479">Metal-binding</keyword>
<dbReference type="Gene3D" id="3.30.40.10">
    <property type="entry name" value="Zinc/RING finger domain, C3HC4 (zinc finger)"/>
    <property type="match status" value="1"/>
</dbReference>
<keyword evidence="8" id="KW-1185">Reference proteome</keyword>
<evidence type="ECO:0000313" key="9">
    <source>
        <dbReference type="RefSeq" id="XP_002734361.1"/>
    </source>
</evidence>
<feature type="domain" description="B box-type" evidence="7">
    <location>
        <begin position="174"/>
        <end position="215"/>
    </location>
</feature>
<dbReference type="Gene3D" id="3.30.160.60">
    <property type="entry name" value="Classic Zinc Finger"/>
    <property type="match status" value="1"/>
</dbReference>
<gene>
    <name evidence="9" type="primary">LOC100378116</name>
</gene>
<evidence type="ECO:0000259" key="6">
    <source>
        <dbReference type="PROSITE" id="PS50089"/>
    </source>
</evidence>
<dbReference type="InterPro" id="IPR001841">
    <property type="entry name" value="Znf_RING"/>
</dbReference>
<keyword evidence="3" id="KW-0862">Zinc</keyword>
<dbReference type="SMART" id="SM00184">
    <property type="entry name" value="RING"/>
    <property type="match status" value="1"/>
</dbReference>
<dbReference type="PANTHER" id="PTHR25462:SF291">
    <property type="entry name" value="E3 UBIQUITIN-PROTEIN LIGASE TRIM45"/>
    <property type="match status" value="1"/>
</dbReference>
<dbReference type="PROSITE" id="PS50119">
    <property type="entry name" value="ZF_BBOX"/>
    <property type="match status" value="1"/>
</dbReference>